<evidence type="ECO:0000256" key="4">
    <source>
        <dbReference type="ARBA" id="ARBA00035204"/>
    </source>
</evidence>
<dbReference type="GO" id="GO:0006412">
    <property type="term" value="P:translation"/>
    <property type="evidence" value="ECO:0007669"/>
    <property type="project" value="UniProtKB-UniRule"/>
</dbReference>
<dbReference type="CDD" id="cd00427">
    <property type="entry name" value="Ribosomal_L29_HIP"/>
    <property type="match status" value="1"/>
</dbReference>
<sequence>MSKITTKDVRNLSDSEISEKIENLRKELFDLRFQQATRQLAKTHRFKDARTELAQLLTVSNERSRSNTSS</sequence>
<dbReference type="Pfam" id="PF00831">
    <property type="entry name" value="Ribosomal_L29"/>
    <property type="match status" value="1"/>
</dbReference>
<keyword evidence="2 5" id="KW-0689">Ribosomal protein</keyword>
<name>A0A0D5A2W1_PROMR</name>
<dbReference type="EMBL" id="KJ947871">
    <property type="protein sequence ID" value="AJW30857.1"/>
    <property type="molecule type" value="Genomic_DNA"/>
</dbReference>
<evidence type="ECO:0000256" key="2">
    <source>
        <dbReference type="ARBA" id="ARBA00022980"/>
    </source>
</evidence>
<dbReference type="InterPro" id="IPR036049">
    <property type="entry name" value="Ribosomal_uL29_sf"/>
</dbReference>
<dbReference type="AlphaFoldDB" id="A0A0D5A2W1"/>
<organism evidence="6">
    <name type="scientific">Prochlorococcus marinus str. P0903-H212</name>
    <dbReference type="NCBI Taxonomy" id="1622208"/>
    <lineage>
        <taxon>Bacteria</taxon>
        <taxon>Bacillati</taxon>
        <taxon>Cyanobacteriota</taxon>
        <taxon>Cyanophyceae</taxon>
        <taxon>Synechococcales</taxon>
        <taxon>Prochlorococcaceae</taxon>
        <taxon>Prochlorococcus</taxon>
    </lineage>
</organism>
<dbReference type="InterPro" id="IPR050063">
    <property type="entry name" value="Ribosomal_protein_uL29"/>
</dbReference>
<dbReference type="GO" id="GO:0022625">
    <property type="term" value="C:cytosolic large ribosomal subunit"/>
    <property type="evidence" value="ECO:0007669"/>
    <property type="project" value="TreeGrafter"/>
</dbReference>
<dbReference type="InterPro" id="IPR001854">
    <property type="entry name" value="Ribosomal_uL29"/>
</dbReference>
<dbReference type="PANTHER" id="PTHR10916:SF0">
    <property type="entry name" value="LARGE RIBOSOMAL SUBUNIT PROTEIN UL29C"/>
    <property type="match status" value="1"/>
</dbReference>
<dbReference type="Gene3D" id="1.10.287.310">
    <property type="match status" value="1"/>
</dbReference>
<evidence type="ECO:0000256" key="3">
    <source>
        <dbReference type="ARBA" id="ARBA00023274"/>
    </source>
</evidence>
<dbReference type="HAMAP" id="MF_00374">
    <property type="entry name" value="Ribosomal_uL29"/>
    <property type="match status" value="1"/>
</dbReference>
<evidence type="ECO:0000256" key="1">
    <source>
        <dbReference type="ARBA" id="ARBA00009254"/>
    </source>
</evidence>
<dbReference type="FunFam" id="1.10.287.310:FF:000001">
    <property type="entry name" value="50S ribosomal protein L29"/>
    <property type="match status" value="1"/>
</dbReference>
<dbReference type="GO" id="GO:0003735">
    <property type="term" value="F:structural constituent of ribosome"/>
    <property type="evidence" value="ECO:0007669"/>
    <property type="project" value="InterPro"/>
</dbReference>
<dbReference type="NCBIfam" id="TIGR00012">
    <property type="entry name" value="L29"/>
    <property type="match status" value="1"/>
</dbReference>
<dbReference type="SUPFAM" id="SSF46561">
    <property type="entry name" value="Ribosomal protein L29 (L29p)"/>
    <property type="match status" value="1"/>
</dbReference>
<proteinExistence type="inferred from homology"/>
<gene>
    <name evidence="5" type="primary">rpmC</name>
    <name evidence="5" type="synonym">rpl29</name>
    <name evidence="6" type="ORF">FA03_0024</name>
</gene>
<protein>
    <recommendedName>
        <fullName evidence="4 5">Large ribosomal subunit protein uL29</fullName>
    </recommendedName>
</protein>
<evidence type="ECO:0000313" key="6">
    <source>
        <dbReference type="EMBL" id="AJW30857.1"/>
    </source>
</evidence>
<comment type="similarity">
    <text evidence="1 5">Belongs to the universal ribosomal protein uL29 family.</text>
</comment>
<evidence type="ECO:0000256" key="5">
    <source>
        <dbReference type="HAMAP-Rule" id="MF_00374"/>
    </source>
</evidence>
<dbReference type="PANTHER" id="PTHR10916">
    <property type="entry name" value="60S RIBOSOMAL PROTEIN L35/50S RIBOSOMAL PROTEIN L29"/>
    <property type="match status" value="1"/>
</dbReference>
<accession>A0A0D5A2W1</accession>
<keyword evidence="3 5" id="KW-0687">Ribonucleoprotein</keyword>
<reference evidence="6" key="1">
    <citation type="submission" date="2014-06" db="EMBL/GenBank/DDBJ databases">
        <authorList>
            <person name="Berube P.M."/>
        </authorList>
    </citation>
    <scope>NUCLEOTIDE SEQUENCE</scope>
    <source>
        <strain evidence="6">P0903-H212</strain>
    </source>
</reference>